<keyword evidence="1" id="KW-0732">Signal</keyword>
<feature type="signal peptide" evidence="1">
    <location>
        <begin position="1"/>
        <end position="29"/>
    </location>
</feature>
<feature type="chain" id="PRO_5003051552" description="Lipoprotein LPP20-like domain-containing protein" evidence="1">
    <location>
        <begin position="30"/>
        <end position="177"/>
    </location>
</feature>
<evidence type="ECO:0000259" key="2">
    <source>
        <dbReference type="Pfam" id="PF02169"/>
    </source>
</evidence>
<evidence type="ECO:0000313" key="4">
    <source>
        <dbReference type="Proteomes" id="UP000001522"/>
    </source>
</evidence>
<dbReference type="PROSITE" id="PS51257">
    <property type="entry name" value="PROKAR_LIPOPROTEIN"/>
    <property type="match status" value="1"/>
</dbReference>
<keyword evidence="4" id="KW-1185">Reference proteome</keyword>
<dbReference type="InterPro" id="IPR024952">
    <property type="entry name" value="LPP20-like_dom"/>
</dbReference>
<dbReference type="Pfam" id="PF02169">
    <property type="entry name" value="LPP20"/>
    <property type="match status" value="1"/>
</dbReference>
<proteinExistence type="predicted"/>
<dbReference type="Gene3D" id="3.10.129.140">
    <property type="entry name" value="Helicobacter TNF-alpha-Inducing protein"/>
    <property type="match status" value="1"/>
</dbReference>
<gene>
    <name evidence="3" type="ordered locus">HMU12190</name>
</gene>
<name>D3UIZ8_HELM1</name>
<dbReference type="STRING" id="679897.HMU12190"/>
<reference evidence="3 4" key="1">
    <citation type="journal article" date="2010" name="BMC Genomics">
        <title>Comparative genomics and proteomics of Helicobacter mustelae, an ulcerogenic and carcinogenic gastric pathogen.</title>
        <authorList>
            <person name="O'Toole P.W."/>
            <person name="Snelling W.J."/>
            <person name="Canchaya C."/>
            <person name="Forde B.M."/>
            <person name="Hardie K.R."/>
            <person name="Josenhans C."/>
            <person name="Graham R.L.J."/>
            <person name="McMullan G."/>
            <person name="Parkhill J."/>
            <person name="Belda E."/>
            <person name="Bentley S.D."/>
        </authorList>
    </citation>
    <scope>NUCLEOTIDE SEQUENCE [LARGE SCALE GENOMIC DNA]</scope>
    <source>
        <strain evidence="4">ATCC 43772 / LMG 18044 / NCTC 12198 / 12198</strain>
    </source>
</reference>
<accession>D3UIZ8</accession>
<evidence type="ECO:0000256" key="1">
    <source>
        <dbReference type="SAM" id="SignalP"/>
    </source>
</evidence>
<feature type="domain" description="Lipoprotein LPP20-like" evidence="2">
    <location>
        <begin position="46"/>
        <end position="141"/>
    </location>
</feature>
<dbReference type="Proteomes" id="UP000001522">
    <property type="component" value="Chromosome"/>
</dbReference>
<protein>
    <recommendedName>
        <fullName evidence="2">Lipoprotein LPP20-like domain-containing protein</fullName>
    </recommendedName>
</protein>
<dbReference type="KEGG" id="hms:HMU12190"/>
<dbReference type="RefSeq" id="WP_013023541.1">
    <property type="nucleotide sequence ID" value="NC_013949.1"/>
</dbReference>
<evidence type="ECO:0000313" key="3">
    <source>
        <dbReference type="EMBL" id="CBG40473.1"/>
    </source>
</evidence>
<sequence length="177" mass="19382">MKKTLQNLAMGLFALVLAGCAGNSISDQAKEAVGWENAPKWVLNGADGDYSAVGDAPIIDKNVQFARTEATTSARAELAKKIEVIVHTNLRKEGTRVNDQVDEVVKNIVQEAAQRDMQGVRVEDTWIDDDGARIYVLVRLDKSSTKELQNKLSKQFKDLKPSQILATPTTSTPTAKK</sequence>
<dbReference type="AlphaFoldDB" id="D3UIZ8"/>
<organism evidence="3 4">
    <name type="scientific">Helicobacter mustelae (strain ATCC 43772 / CCUG 25715 / CIP 103759 / LMG 18044 / NCTC 12198 / R85-136P)</name>
    <name type="common">Campylobacter mustelae</name>
    <dbReference type="NCBI Taxonomy" id="679897"/>
    <lineage>
        <taxon>Bacteria</taxon>
        <taxon>Pseudomonadati</taxon>
        <taxon>Campylobacterota</taxon>
        <taxon>Epsilonproteobacteria</taxon>
        <taxon>Campylobacterales</taxon>
        <taxon>Helicobacteraceae</taxon>
        <taxon>Helicobacter</taxon>
    </lineage>
</organism>
<dbReference type="EMBL" id="FN555004">
    <property type="protein sequence ID" value="CBG40473.1"/>
    <property type="molecule type" value="Genomic_DNA"/>
</dbReference>
<dbReference type="HOGENOM" id="CLU_1432749_0_0_7"/>